<name>A0A2N1ITG5_9PSED</name>
<dbReference type="EMBL" id="PJCG01000013">
    <property type="protein sequence ID" value="PKI23998.1"/>
    <property type="molecule type" value="Genomic_DNA"/>
</dbReference>
<protein>
    <submittedName>
        <fullName evidence="1">Uncharacterized protein</fullName>
    </submittedName>
</protein>
<organism evidence="1 2">
    <name type="scientific">Pseudomonas monteilii</name>
    <dbReference type="NCBI Taxonomy" id="76759"/>
    <lineage>
        <taxon>Bacteria</taxon>
        <taxon>Pseudomonadati</taxon>
        <taxon>Pseudomonadota</taxon>
        <taxon>Gammaproteobacteria</taxon>
        <taxon>Pseudomonadales</taxon>
        <taxon>Pseudomonadaceae</taxon>
        <taxon>Pseudomonas</taxon>
    </lineage>
</organism>
<accession>A0A2N1ITG5</accession>
<dbReference type="AlphaFoldDB" id="A0A2N1ITG5"/>
<proteinExistence type="predicted"/>
<evidence type="ECO:0000313" key="1">
    <source>
        <dbReference type="EMBL" id="PKI23998.1"/>
    </source>
</evidence>
<sequence>MFVRRDIEPCARAFARKSHRHNWPGTNVGASLLAMRRAGGARCKPCYTTQDMHLLICRHT</sequence>
<evidence type="ECO:0000313" key="2">
    <source>
        <dbReference type="Proteomes" id="UP000233399"/>
    </source>
</evidence>
<dbReference type="Proteomes" id="UP000233399">
    <property type="component" value="Unassembled WGS sequence"/>
</dbReference>
<reference evidence="1 2" key="1">
    <citation type="submission" date="2017-12" db="EMBL/GenBank/DDBJ databases">
        <title>Isolation and characterization of an aerobic denitrifying Pseudomonas monteilii CY06 from aquaculture ponds.</title>
        <authorList>
            <person name="Ma Q."/>
            <person name="Cai Y."/>
            <person name="He Z."/>
        </authorList>
    </citation>
    <scope>NUCLEOTIDE SEQUENCE [LARGE SCALE GENOMIC DNA]</scope>
    <source>
        <strain evidence="1 2">CY06</strain>
    </source>
</reference>
<gene>
    <name evidence="1" type="ORF">CXB65_10830</name>
</gene>
<comment type="caution">
    <text evidence="1">The sequence shown here is derived from an EMBL/GenBank/DDBJ whole genome shotgun (WGS) entry which is preliminary data.</text>
</comment>